<dbReference type="InterPro" id="IPR053781">
    <property type="entry name" value="F-box_AtFBL13-like"/>
</dbReference>
<name>A0ABM1QJ23_CAMSA</name>
<dbReference type="SUPFAM" id="SSF52047">
    <property type="entry name" value="RNI-like"/>
    <property type="match status" value="1"/>
</dbReference>
<dbReference type="PANTHER" id="PTHR31900:SF34">
    <property type="entry name" value="EMB|CAB62440.1-RELATED"/>
    <property type="match status" value="1"/>
</dbReference>
<protein>
    <submittedName>
        <fullName evidence="3">FBD-associated F-box protein At5g50270</fullName>
    </submittedName>
</protein>
<dbReference type="SUPFAM" id="SSF81383">
    <property type="entry name" value="F-box domain"/>
    <property type="match status" value="1"/>
</dbReference>
<sequence length="303" mass="33858">MDRISPLPDWVLLRILSFLPSTKDAVSTMVLSKRWLPLWRMVPKLIYDDDSYKDIDYGRFLRFVDWSLLLHKAPILETLHFKLGQTCSVEDIPLWTSVADNRSVREMIIKIRSSSSASPTIIPRSFYTGCRILVTLELNDVILVDASSPISFPSFKKLSLKSVKYPGDDFLKRLLSGCPVLEDLAVVQCADDNVTTFTVRVPSLKRLLLEKSLEVKGDGFVIDTPSLESFDIADDSEAGFCLIESPMPNIVKADITVAFHPGNILSFVTSVKHLALCMASAKGAAPWVRMRMLLVASSTVLYV</sequence>
<feature type="domain" description="F-box/LRR-repeat protein 15/At3g58940/PEG3-like LRR" evidence="1">
    <location>
        <begin position="95"/>
        <end position="233"/>
    </location>
</feature>
<evidence type="ECO:0000259" key="1">
    <source>
        <dbReference type="Pfam" id="PF24758"/>
    </source>
</evidence>
<organism evidence="2 3">
    <name type="scientific">Camelina sativa</name>
    <name type="common">False flax</name>
    <name type="synonym">Myagrum sativum</name>
    <dbReference type="NCBI Taxonomy" id="90675"/>
    <lineage>
        <taxon>Eukaryota</taxon>
        <taxon>Viridiplantae</taxon>
        <taxon>Streptophyta</taxon>
        <taxon>Embryophyta</taxon>
        <taxon>Tracheophyta</taxon>
        <taxon>Spermatophyta</taxon>
        <taxon>Magnoliopsida</taxon>
        <taxon>eudicotyledons</taxon>
        <taxon>Gunneridae</taxon>
        <taxon>Pentapetalae</taxon>
        <taxon>rosids</taxon>
        <taxon>malvids</taxon>
        <taxon>Brassicales</taxon>
        <taxon>Brassicaceae</taxon>
        <taxon>Camelineae</taxon>
        <taxon>Camelina</taxon>
    </lineage>
</organism>
<keyword evidence="2" id="KW-1185">Reference proteome</keyword>
<dbReference type="InterPro" id="IPR036047">
    <property type="entry name" value="F-box-like_dom_sf"/>
</dbReference>
<evidence type="ECO:0000313" key="3">
    <source>
        <dbReference type="RefSeq" id="XP_019086761.1"/>
    </source>
</evidence>
<dbReference type="Gene3D" id="3.80.10.10">
    <property type="entry name" value="Ribonuclease Inhibitor"/>
    <property type="match status" value="1"/>
</dbReference>
<dbReference type="RefSeq" id="XP_019086761.1">
    <property type="nucleotide sequence ID" value="XM_019231216.1"/>
</dbReference>
<dbReference type="InterPro" id="IPR032675">
    <property type="entry name" value="LRR_dom_sf"/>
</dbReference>
<accession>A0ABM1QJ23</accession>
<dbReference type="InterPro" id="IPR055411">
    <property type="entry name" value="LRR_FXL15/At3g58940/PEG3-like"/>
</dbReference>
<gene>
    <name evidence="3" type="primary">LOC104755730</name>
</gene>
<dbReference type="PANTHER" id="PTHR31900">
    <property type="entry name" value="F-BOX/RNI SUPERFAMILY PROTEIN-RELATED"/>
    <property type="match status" value="1"/>
</dbReference>
<reference evidence="2" key="1">
    <citation type="journal article" date="2014" name="Nat. Commun.">
        <title>The emerging biofuel crop Camelina sativa retains a highly undifferentiated hexaploid genome structure.</title>
        <authorList>
            <person name="Kagale S."/>
            <person name="Koh C."/>
            <person name="Nixon J."/>
            <person name="Bollina V."/>
            <person name="Clarke W.E."/>
            <person name="Tuteja R."/>
            <person name="Spillane C."/>
            <person name="Robinson S.J."/>
            <person name="Links M.G."/>
            <person name="Clarke C."/>
            <person name="Higgins E.E."/>
            <person name="Huebert T."/>
            <person name="Sharpe A.G."/>
            <person name="Parkin I.A."/>
        </authorList>
    </citation>
    <scope>NUCLEOTIDE SEQUENCE [LARGE SCALE GENOMIC DNA]</scope>
    <source>
        <strain evidence="2">cv. DH55</strain>
    </source>
</reference>
<dbReference type="Pfam" id="PF24758">
    <property type="entry name" value="LRR_At5g56370"/>
    <property type="match status" value="1"/>
</dbReference>
<proteinExistence type="predicted"/>
<reference evidence="3" key="2">
    <citation type="submission" date="2025-08" db="UniProtKB">
        <authorList>
            <consortium name="RefSeq"/>
        </authorList>
    </citation>
    <scope>IDENTIFICATION</scope>
    <source>
        <tissue evidence="3">Leaf</tissue>
    </source>
</reference>
<dbReference type="GeneID" id="104755730"/>
<dbReference type="Proteomes" id="UP000694864">
    <property type="component" value="Chromosome 2"/>
</dbReference>
<evidence type="ECO:0000313" key="2">
    <source>
        <dbReference type="Proteomes" id="UP000694864"/>
    </source>
</evidence>
<dbReference type="InterPro" id="IPR050232">
    <property type="entry name" value="FBL13/AtMIF1-like"/>
</dbReference>
<dbReference type="CDD" id="cd22160">
    <property type="entry name" value="F-box_AtFBL13-like"/>
    <property type="match status" value="1"/>
</dbReference>